<keyword evidence="9" id="KW-0378">Hydrolase</keyword>
<comment type="caution">
    <text evidence="15">The sequence shown here is derived from an EMBL/GenBank/DDBJ whole genome shotgun (WGS) entry which is preliminary data.</text>
</comment>
<feature type="domain" description="Aminopeptidase N-like N-terminal" evidence="14">
    <location>
        <begin position="55"/>
        <end position="244"/>
    </location>
</feature>
<dbReference type="PRINTS" id="PR00756">
    <property type="entry name" value="ALADIPTASE"/>
</dbReference>
<evidence type="ECO:0000256" key="6">
    <source>
        <dbReference type="ARBA" id="ARBA00022438"/>
    </source>
</evidence>
<dbReference type="Pfam" id="PF17900">
    <property type="entry name" value="Peptidase_M1_N"/>
    <property type="match status" value="1"/>
</dbReference>
<dbReference type="GO" id="GO:0016285">
    <property type="term" value="F:alanyl aminopeptidase activity"/>
    <property type="evidence" value="ECO:0007669"/>
    <property type="project" value="UniProtKB-EC"/>
</dbReference>
<dbReference type="GO" id="GO:0016020">
    <property type="term" value="C:membrane"/>
    <property type="evidence" value="ECO:0007669"/>
    <property type="project" value="TreeGrafter"/>
</dbReference>
<evidence type="ECO:0000259" key="13">
    <source>
        <dbReference type="Pfam" id="PF01433"/>
    </source>
</evidence>
<sequence length="845" mass="95000">MFKPLQQTLKCVLLASLSGIIYITPIAAQQAPSQQEDPSLKIYRATSTKVHDLVHTKLDVRFDYAKRYLIGKAWLTLKPHFYKTDSLTLDAKAMDIKQVAIVKGGKNVPLKYKYDSLQLHIDLDKDYQRTESFTVYIDYVARPDDVKSEGSAAITDAKGLYFINPDSSVKNKPVQIWTQGETESASAWFPTIDRTAQKSTEEISITVDKKYVTLSNGKLVSQKNNADGTRTDYWKMDLPHSPYLFMMAVGDFAIIKDQWKGKEVNYYVEKAYAPYAKAIFGNTPEMMTFYSNILGYEYPWVKYSQVVVRDYVSGAMENTTATIHGDFLQKTDRELLDNNNYNEAVIAHELFHHWFGDLVTAESWSNLTLNESFADYSEYLWMAYKYGKDAADDHSYKAAQSYEKFAQYSGDKDLVRFHYHDKEDMFDAISYQKGGRILNMLRNVVGDSAFFKSLNLYLKTNAFKAAEAHQLRLAFEEVSGQDLNWFFNQWYFGQGYPVLDINYGYNEGSKTVTVTVQQQQPGNKVFQLPVAIDVYAGGKKVRHQVTVTDKVSTFTFPSEIKPDLVNFDGDKVLLATKTENKDINAYIFQYAHAPEYLDRREAIEACLKEQSSNPAALKVVASALKDKFYGLRALAINGLKLTDPAVKAATFTTLQELAKKDENATVRAAALAQLGTLKDVKLTSIFEAAAKDRSYAAAGAALESLSALDLEKSYTLAKQMEKDSKGALSNAIAGVYAQKGNEADLGFFAKTFNEASGQDKLDAAIQYLSILSLVDNTDEVLKGVEDIKQMALLFNNKMVNNYLVSLLQPIARNKEEKAAVASPDKKMALLKQSDFMKKVASELKN</sequence>
<keyword evidence="10" id="KW-0862">Zinc</keyword>
<evidence type="ECO:0000256" key="10">
    <source>
        <dbReference type="ARBA" id="ARBA00022833"/>
    </source>
</evidence>
<dbReference type="EMBL" id="PYGK01000027">
    <property type="protein sequence ID" value="PSL19540.1"/>
    <property type="molecule type" value="Genomic_DNA"/>
</dbReference>
<evidence type="ECO:0000256" key="4">
    <source>
        <dbReference type="ARBA" id="ARBA00012564"/>
    </source>
</evidence>
<evidence type="ECO:0000256" key="1">
    <source>
        <dbReference type="ARBA" id="ARBA00000098"/>
    </source>
</evidence>
<evidence type="ECO:0000256" key="9">
    <source>
        <dbReference type="ARBA" id="ARBA00022801"/>
    </source>
</evidence>
<dbReference type="GO" id="GO:0005737">
    <property type="term" value="C:cytoplasm"/>
    <property type="evidence" value="ECO:0007669"/>
    <property type="project" value="TreeGrafter"/>
</dbReference>
<comment type="similarity">
    <text evidence="3">Belongs to the peptidase M1 family.</text>
</comment>
<dbReference type="InterPro" id="IPR001930">
    <property type="entry name" value="Peptidase_M1"/>
</dbReference>
<reference evidence="15 16" key="1">
    <citation type="submission" date="2018-03" db="EMBL/GenBank/DDBJ databases">
        <title>Genomic Encyclopedia of Archaeal and Bacterial Type Strains, Phase II (KMG-II): from individual species to whole genera.</title>
        <authorList>
            <person name="Goeker M."/>
        </authorList>
    </citation>
    <scope>NUCLEOTIDE SEQUENCE [LARGE SCALE GENOMIC DNA]</scope>
    <source>
        <strain evidence="15 16">DSM 18107</strain>
    </source>
</reference>
<feature type="chain" id="PRO_5015129437" description="Aminopeptidase N" evidence="12">
    <location>
        <begin position="28"/>
        <end position="845"/>
    </location>
</feature>
<evidence type="ECO:0000256" key="8">
    <source>
        <dbReference type="ARBA" id="ARBA00022723"/>
    </source>
</evidence>
<dbReference type="InterPro" id="IPR011989">
    <property type="entry name" value="ARM-like"/>
</dbReference>
<comment type="cofactor">
    <cofactor evidence="2">
        <name>Zn(2+)</name>
        <dbReference type="ChEBI" id="CHEBI:29105"/>
    </cofactor>
</comment>
<proteinExistence type="inferred from homology"/>
<keyword evidence="6 15" id="KW-0031">Aminopeptidase</keyword>
<gene>
    <name evidence="15" type="ORF">CLV42_1274</name>
</gene>
<dbReference type="GO" id="GO:0008270">
    <property type="term" value="F:zinc ion binding"/>
    <property type="evidence" value="ECO:0007669"/>
    <property type="project" value="InterPro"/>
</dbReference>
<dbReference type="AlphaFoldDB" id="A0A2P8FCU4"/>
<dbReference type="Proteomes" id="UP000240978">
    <property type="component" value="Unassembled WGS sequence"/>
</dbReference>
<evidence type="ECO:0000256" key="11">
    <source>
        <dbReference type="ARBA" id="ARBA00023049"/>
    </source>
</evidence>
<keyword evidence="8" id="KW-0479">Metal-binding</keyword>
<evidence type="ECO:0000256" key="7">
    <source>
        <dbReference type="ARBA" id="ARBA00022670"/>
    </source>
</evidence>
<dbReference type="PANTHER" id="PTHR11533:SF174">
    <property type="entry name" value="PUROMYCIN-SENSITIVE AMINOPEPTIDASE-RELATED"/>
    <property type="match status" value="1"/>
</dbReference>
<protein>
    <recommendedName>
        <fullName evidence="5">Aminopeptidase N</fullName>
        <ecNumber evidence="4">3.4.11.2</ecNumber>
    </recommendedName>
</protein>
<evidence type="ECO:0000313" key="15">
    <source>
        <dbReference type="EMBL" id="PSL19540.1"/>
    </source>
</evidence>
<dbReference type="GO" id="GO:0043171">
    <property type="term" value="P:peptide catabolic process"/>
    <property type="evidence" value="ECO:0007669"/>
    <property type="project" value="TreeGrafter"/>
</dbReference>
<feature type="signal peptide" evidence="12">
    <location>
        <begin position="1"/>
        <end position="27"/>
    </location>
</feature>
<dbReference type="CDD" id="cd09603">
    <property type="entry name" value="M1_APN_like"/>
    <property type="match status" value="1"/>
</dbReference>
<evidence type="ECO:0000256" key="5">
    <source>
        <dbReference type="ARBA" id="ARBA00015611"/>
    </source>
</evidence>
<keyword evidence="11" id="KW-0482">Metalloprotease</keyword>
<dbReference type="InterPro" id="IPR045357">
    <property type="entry name" value="Aminopeptidase_N-like_N"/>
</dbReference>
<dbReference type="SUPFAM" id="SSF63737">
    <property type="entry name" value="Leukotriene A4 hydrolase N-terminal domain"/>
    <property type="match status" value="1"/>
</dbReference>
<keyword evidence="12" id="KW-0732">Signal</keyword>
<evidence type="ECO:0000259" key="14">
    <source>
        <dbReference type="Pfam" id="PF17900"/>
    </source>
</evidence>
<dbReference type="InterPro" id="IPR016024">
    <property type="entry name" value="ARM-type_fold"/>
</dbReference>
<evidence type="ECO:0000256" key="3">
    <source>
        <dbReference type="ARBA" id="ARBA00010136"/>
    </source>
</evidence>
<dbReference type="GO" id="GO:0070006">
    <property type="term" value="F:metalloaminopeptidase activity"/>
    <property type="evidence" value="ECO:0007669"/>
    <property type="project" value="TreeGrafter"/>
</dbReference>
<dbReference type="GO" id="GO:0042277">
    <property type="term" value="F:peptide binding"/>
    <property type="evidence" value="ECO:0007669"/>
    <property type="project" value="TreeGrafter"/>
</dbReference>
<dbReference type="OrthoDB" id="100605at2"/>
<evidence type="ECO:0000313" key="16">
    <source>
        <dbReference type="Proteomes" id="UP000240978"/>
    </source>
</evidence>
<dbReference type="RefSeq" id="WP_106606210.1">
    <property type="nucleotide sequence ID" value="NZ_PYGK01000027.1"/>
</dbReference>
<feature type="domain" description="Peptidase M1 membrane alanine aminopeptidase" evidence="13">
    <location>
        <begin position="282"/>
        <end position="490"/>
    </location>
</feature>
<name>A0A2P8FCU4_9BACT</name>
<dbReference type="GO" id="GO:0006508">
    <property type="term" value="P:proteolysis"/>
    <property type="evidence" value="ECO:0007669"/>
    <property type="project" value="UniProtKB-KW"/>
</dbReference>
<dbReference type="InterPro" id="IPR050344">
    <property type="entry name" value="Peptidase_M1_aminopeptidases"/>
</dbReference>
<dbReference type="SUPFAM" id="SSF48371">
    <property type="entry name" value="ARM repeat"/>
    <property type="match status" value="1"/>
</dbReference>
<dbReference type="InterPro" id="IPR014782">
    <property type="entry name" value="Peptidase_M1_dom"/>
</dbReference>
<dbReference type="InterPro" id="IPR042097">
    <property type="entry name" value="Aminopeptidase_N-like_N_sf"/>
</dbReference>
<evidence type="ECO:0000256" key="12">
    <source>
        <dbReference type="SAM" id="SignalP"/>
    </source>
</evidence>
<accession>A0A2P8FCU4</accession>
<dbReference type="PANTHER" id="PTHR11533">
    <property type="entry name" value="PROTEASE M1 ZINC METALLOPROTEASE"/>
    <property type="match status" value="1"/>
</dbReference>
<organism evidence="15 16">
    <name type="scientific">Chitinophaga ginsengisoli</name>
    <dbReference type="NCBI Taxonomy" id="363837"/>
    <lineage>
        <taxon>Bacteria</taxon>
        <taxon>Pseudomonadati</taxon>
        <taxon>Bacteroidota</taxon>
        <taxon>Chitinophagia</taxon>
        <taxon>Chitinophagales</taxon>
        <taxon>Chitinophagaceae</taxon>
        <taxon>Chitinophaga</taxon>
    </lineage>
</organism>
<comment type="catalytic activity">
    <reaction evidence="1">
        <text>Release of an N-terminal amino acid, Xaa-|-Yaa- from a peptide, amide or arylamide. Xaa is preferably Ala, but may be most amino acids including Pro (slow action). When a terminal hydrophobic residue is followed by a prolyl residue, the two may be released as an intact Xaa-Pro dipeptide.</text>
        <dbReference type="EC" id="3.4.11.2"/>
    </reaction>
</comment>
<dbReference type="Gene3D" id="2.60.40.1730">
    <property type="entry name" value="tricorn interacting facor f3 domain"/>
    <property type="match status" value="1"/>
</dbReference>
<dbReference type="EC" id="3.4.11.2" evidence="4"/>
<dbReference type="SUPFAM" id="SSF55486">
    <property type="entry name" value="Metalloproteases ('zincins'), catalytic domain"/>
    <property type="match status" value="1"/>
</dbReference>
<dbReference type="InterPro" id="IPR027268">
    <property type="entry name" value="Peptidase_M4/M1_CTD_sf"/>
</dbReference>
<keyword evidence="7" id="KW-0645">Protease</keyword>
<dbReference type="Gene3D" id="1.10.390.10">
    <property type="entry name" value="Neutral Protease Domain 2"/>
    <property type="match status" value="1"/>
</dbReference>
<dbReference type="Pfam" id="PF01433">
    <property type="entry name" value="Peptidase_M1"/>
    <property type="match status" value="1"/>
</dbReference>
<keyword evidence="16" id="KW-1185">Reference proteome</keyword>
<dbReference type="Gene3D" id="1.25.10.10">
    <property type="entry name" value="Leucine-rich Repeat Variant"/>
    <property type="match status" value="1"/>
</dbReference>
<dbReference type="GO" id="GO:0005615">
    <property type="term" value="C:extracellular space"/>
    <property type="evidence" value="ECO:0007669"/>
    <property type="project" value="TreeGrafter"/>
</dbReference>
<evidence type="ECO:0000256" key="2">
    <source>
        <dbReference type="ARBA" id="ARBA00001947"/>
    </source>
</evidence>